<dbReference type="EMBL" id="CP098809">
    <property type="protein sequence ID" value="USJ27616.1"/>
    <property type="molecule type" value="Genomic_DNA"/>
</dbReference>
<dbReference type="GO" id="GO:0006508">
    <property type="term" value="P:proteolysis"/>
    <property type="evidence" value="ECO:0007669"/>
    <property type="project" value="UniProtKB-KW"/>
</dbReference>
<dbReference type="InterPro" id="IPR010799">
    <property type="entry name" value="MlrC_C"/>
</dbReference>
<comment type="similarity">
    <text evidence="1">Belongs to the peptidase M81 family.</text>
</comment>
<comment type="cofactor">
    <cofactor evidence="1">
        <name>Zn(2+)</name>
        <dbReference type="ChEBI" id="CHEBI:29105"/>
    </cofactor>
    <text evidence="1">Binds 1 zinc ion per subunit.</text>
</comment>
<dbReference type="AlphaFoldDB" id="A0A9Q8YFJ8"/>
<accession>A0A9Q8YFJ8</accession>
<protein>
    <recommendedName>
        <fullName evidence="1">Microcystinase C</fullName>
        <shortName evidence="1">MlrC</shortName>
    </recommendedName>
</protein>
<evidence type="ECO:0000313" key="4">
    <source>
        <dbReference type="EMBL" id="USJ27616.1"/>
    </source>
</evidence>
<keyword evidence="4" id="KW-0614">Plasmid</keyword>
<reference evidence="4" key="1">
    <citation type="submission" date="2022-06" db="EMBL/GenBank/DDBJ databases">
        <title>Physiological and biochemical characterization and genomic elucidation of a strain of the genus Ensifer adhaerens M8 that combines arsenic oxidation and chromium reduction.</title>
        <authorList>
            <person name="Li X."/>
            <person name="Yu c."/>
        </authorList>
    </citation>
    <scope>NUCLEOTIDE SEQUENCE</scope>
    <source>
        <strain evidence="4">M8</strain>
        <plasmid evidence="4">pB</plasmid>
    </source>
</reference>
<name>A0A9Q8YFJ8_ENSAD</name>
<evidence type="ECO:0000259" key="3">
    <source>
        <dbReference type="Pfam" id="PF07364"/>
    </source>
</evidence>
<dbReference type="Proteomes" id="UP001055460">
    <property type="component" value="Plasmid pB"/>
</dbReference>
<feature type="domain" description="Microcystin LR degradation protein MlrC C-terminal" evidence="2">
    <location>
        <begin position="305"/>
        <end position="468"/>
    </location>
</feature>
<sequence length="512" mass="54881">MSTDFNSPRKTVLVARIWHESNGFNPRVTGRDAFEIMAGKDFLEKARKSGSTIGGIICRLTEADVEIVGSLSASAPPSGLVEHEFYVELRDQLLGDVAAHRPDAIALELHGAMATTRCPDAEGELLTGLRTLVGPDVPIAIGLDLHANVTVDMIEAVDICIACKENPHSDVVECGHKVADCILAMLDGRLKPVTTMAKVPMILPGAGETATGPLYDLHEMARDYVSSDPGIWDISLFNVFRYSDDHDIGQAVVVTTNGKADPITIARNLAEAFWIRRDEFIDDLLSIDEALTKCAASHGERYIFADMGDRILAGAPGDSTAILQAALERYPGLRGAMSLTDPQAVIAAHTAGQGASLEILIGGRVTPGFLPYPVKAVVRHLGDGHCVLAGPFQGGQACTMGDTAVLEIDGRLSVLLTTHPAFSHDPAVFTSQGVGLSSKDFIVVKSGYHFKLNFADYGEPLLVRSPGVGYYEKGVFNYKRARFWPEHAQASSPVTTMVRGPIAGSSHAERID</sequence>
<dbReference type="InterPro" id="IPR015995">
    <property type="entry name" value="MlrC_N"/>
</dbReference>
<gene>
    <name evidence="4" type="ORF">NE863_34965</name>
</gene>
<feature type="domain" description="Microcystin LR degradation protein MlrC N-terminal" evidence="3">
    <location>
        <begin position="12"/>
        <end position="293"/>
    </location>
</feature>
<dbReference type="GO" id="GO:0008237">
    <property type="term" value="F:metallopeptidase activity"/>
    <property type="evidence" value="ECO:0007669"/>
    <property type="project" value="UniProtKB-KW"/>
</dbReference>
<dbReference type="Pfam" id="PF07364">
    <property type="entry name" value="DUF1485"/>
    <property type="match status" value="1"/>
</dbReference>
<geneLocation type="plasmid" evidence="4 5">
    <name>pB</name>
</geneLocation>
<proteinExistence type="inferred from homology"/>
<evidence type="ECO:0000256" key="1">
    <source>
        <dbReference type="PIRNR" id="PIRNR012702"/>
    </source>
</evidence>
<organism evidence="4 5">
    <name type="scientific">Ensifer adhaerens</name>
    <name type="common">Sinorhizobium morelense</name>
    <dbReference type="NCBI Taxonomy" id="106592"/>
    <lineage>
        <taxon>Bacteria</taxon>
        <taxon>Pseudomonadati</taxon>
        <taxon>Pseudomonadota</taxon>
        <taxon>Alphaproteobacteria</taxon>
        <taxon>Hyphomicrobiales</taxon>
        <taxon>Rhizobiaceae</taxon>
        <taxon>Sinorhizobium/Ensifer group</taxon>
        <taxon>Ensifer</taxon>
    </lineage>
</organism>
<dbReference type="GO" id="GO:0046872">
    <property type="term" value="F:metal ion binding"/>
    <property type="evidence" value="ECO:0007669"/>
    <property type="project" value="UniProtKB-KW"/>
</dbReference>
<comment type="function">
    <text evidence="1">Involved in peptidolytic degradation of cyclic heptapeptide hepatotoxin microcystin (MC).</text>
</comment>
<keyword evidence="1" id="KW-0378">Hydrolase</keyword>
<keyword evidence="1" id="KW-0479">Metal-binding</keyword>
<dbReference type="InterPro" id="IPR009197">
    <property type="entry name" value="MlrC"/>
</dbReference>
<dbReference type="RefSeq" id="WP_029742491.1">
    <property type="nucleotide sequence ID" value="NZ_CP098809.1"/>
</dbReference>
<dbReference type="Pfam" id="PF07171">
    <property type="entry name" value="MlrC_C"/>
    <property type="match status" value="1"/>
</dbReference>
<keyword evidence="1" id="KW-0645">Protease</keyword>
<evidence type="ECO:0000259" key="2">
    <source>
        <dbReference type="Pfam" id="PF07171"/>
    </source>
</evidence>
<keyword evidence="1" id="KW-0482">Metalloprotease</keyword>
<evidence type="ECO:0000313" key="5">
    <source>
        <dbReference type="Proteomes" id="UP001055460"/>
    </source>
</evidence>
<dbReference type="PIRSF" id="PIRSF012702">
    <property type="entry name" value="UCP012702"/>
    <property type="match status" value="1"/>
</dbReference>